<dbReference type="InterPro" id="IPR009057">
    <property type="entry name" value="Homeodomain-like_sf"/>
</dbReference>
<organism evidence="9 11">
    <name type="scientific">Trichuris muris</name>
    <name type="common">Mouse whipworm</name>
    <dbReference type="NCBI Taxonomy" id="70415"/>
    <lineage>
        <taxon>Eukaryota</taxon>
        <taxon>Metazoa</taxon>
        <taxon>Ecdysozoa</taxon>
        <taxon>Nematoda</taxon>
        <taxon>Enoplea</taxon>
        <taxon>Dorylaimia</taxon>
        <taxon>Trichinellida</taxon>
        <taxon>Trichuridae</taxon>
        <taxon>Trichuris</taxon>
    </lineage>
</organism>
<accession>A0A5S6QKA9</accession>
<dbReference type="SUPFAM" id="SSF46689">
    <property type="entry name" value="Homeodomain-like"/>
    <property type="match status" value="1"/>
</dbReference>
<dbReference type="CDD" id="cd00086">
    <property type="entry name" value="homeodomain"/>
    <property type="match status" value="1"/>
</dbReference>
<evidence type="ECO:0000259" key="8">
    <source>
        <dbReference type="PROSITE" id="PS50071"/>
    </source>
</evidence>
<evidence type="ECO:0000256" key="5">
    <source>
        <dbReference type="PROSITE-ProRule" id="PRU00108"/>
    </source>
</evidence>
<evidence type="ECO:0000256" key="2">
    <source>
        <dbReference type="ARBA" id="ARBA00023125"/>
    </source>
</evidence>
<reference evidence="10 11" key="3">
    <citation type="submission" date="2019-12" db="UniProtKB">
        <authorList>
            <consortium name="WormBaseParasite"/>
        </authorList>
    </citation>
    <scope>IDENTIFICATION</scope>
</reference>
<dbReference type="Pfam" id="PF00046">
    <property type="entry name" value="Homeodomain"/>
    <property type="match status" value="1"/>
</dbReference>
<evidence type="ECO:0000256" key="7">
    <source>
        <dbReference type="SAM" id="MobiDB-lite"/>
    </source>
</evidence>
<name>A0A5S6QKA9_TRIMR</name>
<dbReference type="AlphaFoldDB" id="A0A5S6QKA9"/>
<feature type="domain" description="Homeobox" evidence="8">
    <location>
        <begin position="248"/>
        <end position="308"/>
    </location>
</feature>
<dbReference type="InterPro" id="IPR017970">
    <property type="entry name" value="Homeobox_CS"/>
</dbReference>
<evidence type="ECO:0000256" key="4">
    <source>
        <dbReference type="ARBA" id="ARBA00023242"/>
    </source>
</evidence>
<dbReference type="PRINTS" id="PR00031">
    <property type="entry name" value="HTHREPRESSR"/>
</dbReference>
<dbReference type="FunFam" id="1.10.10.60:FF:000679">
    <property type="entry name" value="Homeobox protein aristaless"/>
    <property type="match status" value="1"/>
</dbReference>
<evidence type="ECO:0000313" key="10">
    <source>
        <dbReference type="WBParaSite" id="TMUE_0000000032.1"/>
    </source>
</evidence>
<keyword evidence="3 5" id="KW-0371">Homeobox</keyword>
<sequence>MDSYGNYFIYDSSTAAAAAAAAAAGFPSLGASTLEPILQTAHQKMAASGNAIGPRSNLHSSSCFLGDASKGGSISGEPTIGFGSPGSSGLANVHNIQQASYLSPYVTTPGGPATGASSCTLRSLNDQLAAAAAACNYRATCQTSSDPLQTFFSPANFSQKLIPQTGAAQGNGSVTTVQPSHQLAPIGGGSNGSGPTSTMIVDYHRHHHLSDMGRPAPTVGAFGTVGDLRSYGTLGSGFASGGAQQERRKQRRIRTTFTTLQLRELERAFHATHYPDIYTREELAFRVGLTEARVQVWFQNRRAKFRKLEKSRNAKEEQQSCTSSSANDRKTDMKENVDRTAEVTSSTVNPSLEVVHSGSADRL</sequence>
<dbReference type="Gene3D" id="1.10.10.60">
    <property type="entry name" value="Homeodomain-like"/>
    <property type="match status" value="1"/>
</dbReference>
<dbReference type="InterPro" id="IPR001356">
    <property type="entry name" value="HD"/>
</dbReference>
<dbReference type="SMART" id="SM00389">
    <property type="entry name" value="HOX"/>
    <property type="match status" value="1"/>
</dbReference>
<dbReference type="InterPro" id="IPR000047">
    <property type="entry name" value="HTH_motif"/>
</dbReference>
<dbReference type="PROSITE" id="PS50071">
    <property type="entry name" value="HOMEOBOX_2"/>
    <property type="match status" value="1"/>
</dbReference>
<evidence type="ECO:0000256" key="6">
    <source>
        <dbReference type="RuleBase" id="RU000682"/>
    </source>
</evidence>
<keyword evidence="4 5" id="KW-0539">Nucleus</keyword>
<evidence type="ECO:0000313" key="9">
    <source>
        <dbReference type="Proteomes" id="UP000046395"/>
    </source>
</evidence>
<dbReference type="PROSITE" id="PS00027">
    <property type="entry name" value="HOMEOBOX_1"/>
    <property type="match status" value="1"/>
</dbReference>
<dbReference type="GO" id="GO:0000981">
    <property type="term" value="F:DNA-binding transcription factor activity, RNA polymerase II-specific"/>
    <property type="evidence" value="ECO:0007669"/>
    <property type="project" value="InterPro"/>
</dbReference>
<evidence type="ECO:0000313" key="11">
    <source>
        <dbReference type="WBParaSite" id="TMUE_2000007633.1"/>
    </source>
</evidence>
<keyword evidence="2 5" id="KW-0238">DNA-binding</keyword>
<reference evidence="9" key="2">
    <citation type="submission" date="2014-03" db="EMBL/GenBank/DDBJ databases">
        <title>The whipworm genome and dual-species transcriptomics of an intimate host-pathogen interaction.</title>
        <authorList>
            <person name="Foth B.J."/>
            <person name="Tsai I.J."/>
            <person name="Reid A.J."/>
            <person name="Bancroft A.J."/>
            <person name="Nichol S."/>
            <person name="Tracey A."/>
            <person name="Holroyd N."/>
            <person name="Cotton J.A."/>
            <person name="Stanley E.J."/>
            <person name="Zarowiecki M."/>
            <person name="Liu J.Z."/>
            <person name="Huckvale T."/>
            <person name="Cooper P.J."/>
            <person name="Grencis R.K."/>
            <person name="Berriman M."/>
        </authorList>
    </citation>
    <scope>NUCLEOTIDE SEQUENCE [LARGE SCALE GENOMIC DNA]</scope>
    <source>
        <strain evidence="9">Edinburgh</strain>
    </source>
</reference>
<feature type="compositionally biased region" description="Basic and acidic residues" evidence="7">
    <location>
        <begin position="309"/>
        <end position="318"/>
    </location>
</feature>
<feature type="compositionally biased region" description="Basic and acidic residues" evidence="7">
    <location>
        <begin position="327"/>
        <end position="341"/>
    </location>
</feature>
<dbReference type="WBParaSite" id="TMUE_0000000032.1">
    <property type="protein sequence ID" value="TMUE_0000000032.1"/>
    <property type="gene ID" value="WBGene00295980"/>
</dbReference>
<dbReference type="Proteomes" id="UP000046395">
    <property type="component" value="Unassembled WGS sequence"/>
</dbReference>
<dbReference type="GO" id="GO:0005634">
    <property type="term" value="C:nucleus"/>
    <property type="evidence" value="ECO:0007669"/>
    <property type="project" value="UniProtKB-SubCell"/>
</dbReference>
<dbReference type="PANTHER" id="PTHR24329:SF543">
    <property type="entry name" value="FI01017P-RELATED"/>
    <property type="match status" value="1"/>
</dbReference>
<dbReference type="STRING" id="70415.A0A5S6QKA9"/>
<proteinExistence type="predicted"/>
<reference evidence="9" key="1">
    <citation type="submission" date="2013-11" db="EMBL/GenBank/DDBJ databases">
        <authorList>
            <person name="Aslett M."/>
        </authorList>
    </citation>
    <scope>NUCLEOTIDE SEQUENCE [LARGE SCALE GENOMIC DNA]</scope>
    <source>
        <strain evidence="9">Edinburgh</strain>
    </source>
</reference>
<dbReference type="GO" id="GO:0030182">
    <property type="term" value="P:neuron differentiation"/>
    <property type="evidence" value="ECO:0007669"/>
    <property type="project" value="UniProtKB-ARBA"/>
</dbReference>
<protein>
    <submittedName>
        <fullName evidence="10 11">Homeobox domain-containing protein</fullName>
    </submittedName>
</protein>
<feature type="region of interest" description="Disordered" evidence="7">
    <location>
        <begin position="309"/>
        <end position="363"/>
    </location>
</feature>
<feature type="DNA-binding region" description="Homeobox" evidence="5">
    <location>
        <begin position="250"/>
        <end position="309"/>
    </location>
</feature>
<evidence type="ECO:0000256" key="3">
    <source>
        <dbReference type="ARBA" id="ARBA00023155"/>
    </source>
</evidence>
<dbReference type="InterPro" id="IPR050649">
    <property type="entry name" value="Paired_Homeobox_TFs"/>
</dbReference>
<keyword evidence="9" id="KW-1185">Reference proteome</keyword>
<dbReference type="PANTHER" id="PTHR24329">
    <property type="entry name" value="HOMEOBOX PROTEIN ARISTALESS"/>
    <property type="match status" value="1"/>
</dbReference>
<dbReference type="GO" id="GO:0000977">
    <property type="term" value="F:RNA polymerase II transcription regulatory region sequence-specific DNA binding"/>
    <property type="evidence" value="ECO:0007669"/>
    <property type="project" value="TreeGrafter"/>
</dbReference>
<evidence type="ECO:0000256" key="1">
    <source>
        <dbReference type="ARBA" id="ARBA00004123"/>
    </source>
</evidence>
<comment type="subcellular location">
    <subcellularLocation>
        <location evidence="1 5 6">Nucleus</location>
    </subcellularLocation>
</comment>
<dbReference type="WBParaSite" id="TMUE_2000007633.1">
    <property type="protein sequence ID" value="TMUE_2000007633.1"/>
    <property type="gene ID" value="WBGene00286890"/>
</dbReference>